<dbReference type="STRING" id="1302250.GCA_001313225_01597"/>
<accession>A0A1Z5IFI2</accession>
<feature type="region of interest" description="Disordered" evidence="2">
    <location>
        <begin position="1"/>
        <end position="53"/>
    </location>
</feature>
<evidence type="ECO:0000256" key="2">
    <source>
        <dbReference type="SAM" id="MobiDB-lite"/>
    </source>
</evidence>
<feature type="compositionally biased region" description="Basic and acidic residues" evidence="2">
    <location>
        <begin position="1"/>
        <end position="46"/>
    </location>
</feature>
<keyword evidence="4" id="KW-1185">Reference proteome</keyword>
<protein>
    <submittedName>
        <fullName evidence="3">Chromosome partition protein Smc</fullName>
    </submittedName>
</protein>
<dbReference type="RefSeq" id="WP_089136171.1">
    <property type="nucleotide sequence ID" value="NZ_BCMG01000002.1"/>
</dbReference>
<evidence type="ECO:0000256" key="1">
    <source>
        <dbReference type="SAM" id="Coils"/>
    </source>
</evidence>
<evidence type="ECO:0000313" key="3">
    <source>
        <dbReference type="EMBL" id="GAX00409.1"/>
    </source>
</evidence>
<keyword evidence="1" id="KW-0175">Coiled coil</keyword>
<reference evidence="3 4" key="1">
    <citation type="submission" date="2015-11" db="EMBL/GenBank/DDBJ databases">
        <title>Draft genome sequences of new species of the genus Lactobacillus isolated from orchardgrass silage.</title>
        <authorList>
            <person name="Tohno M."/>
            <person name="Tanizawa Y."/>
            <person name="Arita M."/>
        </authorList>
    </citation>
    <scope>NUCLEOTIDE SEQUENCE [LARGE SCALE GENOMIC DNA]</scope>
    <source>
        <strain evidence="3 4">IWT126</strain>
    </source>
</reference>
<dbReference type="OrthoDB" id="2267557at2"/>
<dbReference type="EMBL" id="BCMG01000002">
    <property type="protein sequence ID" value="GAX00409.1"/>
    <property type="molecule type" value="Genomic_DNA"/>
</dbReference>
<name>A0A1Z5IFI2_9LACO</name>
<evidence type="ECO:0000313" key="4">
    <source>
        <dbReference type="Proteomes" id="UP000198402"/>
    </source>
</evidence>
<sequence>MGLRDLFRGKSDQEPDNKKTSETEKDNQTDNKENQETTNDEQKDDTQATDSNASVATSVLTAKQKLADFTQQYNDHRETLQDLLFGQQKEIQTAADQLNTKITDAQKTVDDTGSQVTQIQNEMEEASQKASAPYVEKQTVLNGRIKENQDKAGNLIDQVKAINSELSGLNNKQQELVQAEADISAKFKSEKDPAVIVTLADQYRSDIEDNKGERDKNATAIKAVDDKREGLKQQLQAVRDKLTADQKQLSDINDQLEKAQIKLASDDEGRSKHLEALTEELTKAQKDLTQLQSDSDQKHAELTAVNQDIDDWLGIPVPVNGLVLDSDSEIILDMDGLTNDQFELMKRVVKRFIDRGIEHVGLYTSQFTLNLTDQIARWTSNLEVKDGIVSVYNPLYNLQHQGKIGAKYQLPDNAVSDDWNDGHTERTLVLPNGWTLKVHYYNNGEQISTVDSYKKDHLAESSTLTMAGQLTSNLFYNDDGTKNRDEYYSQSGLGVLNVRYEQDEVKQVELLNPVGMQVQAFDNIDGFTQWWLKNDFSKNGLLVGSIENEQYRQLLQVTQGEPIALTTGAVADSDDFKTWATGLSKQQYLVDNYETEMKIIKLLNQPLTISLLDPRNLPVSLGTPLGDVK</sequence>
<proteinExistence type="predicted"/>
<feature type="coiled-coil region" evidence="1">
    <location>
        <begin position="221"/>
        <end position="294"/>
    </location>
</feature>
<gene>
    <name evidence="3" type="primary">smc_1</name>
    <name evidence="3" type="ORF">IWT126_00424</name>
</gene>
<dbReference type="AlphaFoldDB" id="A0A1Z5IFI2"/>
<organism evidence="3 4">
    <name type="scientific">Secundilactobacillus silagei JCM 19001</name>
    <dbReference type="NCBI Taxonomy" id="1302250"/>
    <lineage>
        <taxon>Bacteria</taxon>
        <taxon>Bacillati</taxon>
        <taxon>Bacillota</taxon>
        <taxon>Bacilli</taxon>
        <taxon>Lactobacillales</taxon>
        <taxon>Lactobacillaceae</taxon>
        <taxon>Secundilactobacillus</taxon>
    </lineage>
</organism>
<comment type="caution">
    <text evidence="3">The sequence shown here is derived from an EMBL/GenBank/DDBJ whole genome shotgun (WGS) entry which is preliminary data.</text>
</comment>
<dbReference type="Proteomes" id="UP000198402">
    <property type="component" value="Unassembled WGS sequence"/>
</dbReference>